<dbReference type="STRING" id="1212489.Ldro_0515"/>
<name>A0A0W0TC21_9GAMM</name>
<dbReference type="OrthoDB" id="5652338at2"/>
<dbReference type="Proteomes" id="UP000054736">
    <property type="component" value="Unassembled WGS sequence"/>
</dbReference>
<sequence length="538" mass="60550">MKAKVEKSQAKAPEKTTPMIPRVDQFINDLDRLIKFEEKLVAEMYLKKIKAASSDKSGLNAELLHSTFIKIAASAELEKDKAWILSTESKDSLTLEQKARRLARFLAKKVEIPSHVSVEHFREFLGIIYTDSELLSFIENPQKYINSHPNLTAHQLQVLQFVANDPVFNRLPSINRVVPSNTFIYTPLTAHMAQLGLDNYGSMDALRFDHCINPDFKEDIIEKSKKTYHGPQVIGMGVQSSYDRQSIAKTASQVKKMQIGACHTFAQLAADQLLTSIEKRQLNPMHIKLVSHKGGLGSHTFLLINHNSDDLTDLSGCLFVDPWAVAMGYRNTYGIFTTANYPYPGMTTNLECSYDNQAPIVSTKQGNSLAQELNRSLSRGGFFSASNSRNQTEVKLTPQQRIAIQYLTELMKYAENTLQNGTKRDLMNTLIDAVMNESCTAKTAIKQATLAIHARSIEKTETGFTWKGKMPIDDSILPILNTESIMKFWKAYIPESIGGSKEEVKNIDHAMLEKIVDTLNKTEEREFTPNSPQEHKLN</sequence>
<accession>A0A0W0TC21</accession>
<dbReference type="RefSeq" id="WP_058494865.1">
    <property type="nucleotide sequence ID" value="NZ_CAAAIU010000003.1"/>
</dbReference>
<dbReference type="PATRIC" id="fig|1212489.4.peg.532"/>
<dbReference type="AlphaFoldDB" id="A0A0W0TC21"/>
<proteinExistence type="predicted"/>
<keyword evidence="2" id="KW-1185">Reference proteome</keyword>
<gene>
    <name evidence="1" type="ORF">Ldro_0515</name>
</gene>
<protein>
    <submittedName>
        <fullName evidence="1">Uncharacterized protein</fullName>
    </submittedName>
</protein>
<comment type="caution">
    <text evidence="1">The sequence shown here is derived from an EMBL/GenBank/DDBJ whole genome shotgun (WGS) entry which is preliminary data.</text>
</comment>
<reference evidence="1 2" key="1">
    <citation type="submission" date="2015-11" db="EMBL/GenBank/DDBJ databases">
        <title>Genomic analysis of 38 Legionella species identifies large and diverse effector repertoires.</title>
        <authorList>
            <person name="Burstein D."/>
            <person name="Amaro F."/>
            <person name="Zusman T."/>
            <person name="Lifshitz Z."/>
            <person name="Cohen O."/>
            <person name="Gilbert J.A."/>
            <person name="Pupko T."/>
            <person name="Shuman H.A."/>
            <person name="Segal G."/>
        </authorList>
    </citation>
    <scope>NUCLEOTIDE SEQUENCE [LARGE SCALE GENOMIC DNA]</scope>
    <source>
        <strain evidence="1 2">ATCC 700990</strain>
    </source>
</reference>
<evidence type="ECO:0000313" key="1">
    <source>
        <dbReference type="EMBL" id="KTC93144.1"/>
    </source>
</evidence>
<dbReference type="EMBL" id="LNXY01000003">
    <property type="protein sequence ID" value="KTC93144.1"/>
    <property type="molecule type" value="Genomic_DNA"/>
</dbReference>
<organism evidence="1 2">
    <name type="scientific">Legionella drozanskii LLAP-1</name>
    <dbReference type="NCBI Taxonomy" id="1212489"/>
    <lineage>
        <taxon>Bacteria</taxon>
        <taxon>Pseudomonadati</taxon>
        <taxon>Pseudomonadota</taxon>
        <taxon>Gammaproteobacteria</taxon>
        <taxon>Legionellales</taxon>
        <taxon>Legionellaceae</taxon>
        <taxon>Legionella</taxon>
    </lineage>
</organism>
<evidence type="ECO:0000313" key="2">
    <source>
        <dbReference type="Proteomes" id="UP000054736"/>
    </source>
</evidence>